<keyword evidence="3" id="KW-1185">Reference proteome</keyword>
<dbReference type="EMBL" id="JAVDSG010000001">
    <property type="protein sequence ID" value="MDR6594368.1"/>
    <property type="molecule type" value="Genomic_DNA"/>
</dbReference>
<reference evidence="2 3" key="1">
    <citation type="submission" date="2023-07" db="EMBL/GenBank/DDBJ databases">
        <title>Sequencing the genomes of 1000 actinobacteria strains.</title>
        <authorList>
            <person name="Klenk H.-P."/>
        </authorList>
    </citation>
    <scope>NUCLEOTIDE SEQUENCE [LARGE SCALE GENOMIC DNA]</scope>
    <source>
        <strain evidence="2 3">DSM 43749</strain>
    </source>
</reference>
<feature type="region of interest" description="Disordered" evidence="1">
    <location>
        <begin position="1"/>
        <end position="20"/>
    </location>
</feature>
<evidence type="ECO:0000313" key="3">
    <source>
        <dbReference type="Proteomes" id="UP001268819"/>
    </source>
</evidence>
<evidence type="ECO:0000313" key="2">
    <source>
        <dbReference type="EMBL" id="MDR6594368.1"/>
    </source>
</evidence>
<gene>
    <name evidence="2" type="ORF">J2S66_002752</name>
</gene>
<accession>A0ABU1PUN7</accession>
<protein>
    <submittedName>
        <fullName evidence="2">Uncharacterized protein</fullName>
    </submittedName>
</protein>
<evidence type="ECO:0000256" key="1">
    <source>
        <dbReference type="SAM" id="MobiDB-lite"/>
    </source>
</evidence>
<organism evidence="2 3">
    <name type="scientific">Saccharothrix longispora</name>
    <dbReference type="NCBI Taxonomy" id="33920"/>
    <lineage>
        <taxon>Bacteria</taxon>
        <taxon>Bacillati</taxon>
        <taxon>Actinomycetota</taxon>
        <taxon>Actinomycetes</taxon>
        <taxon>Pseudonocardiales</taxon>
        <taxon>Pseudonocardiaceae</taxon>
        <taxon>Saccharothrix</taxon>
    </lineage>
</organism>
<sequence length="36" mass="4380">MHWYHESDFEGTTLRPARGGMTPEEYARLHARFQDW</sequence>
<proteinExistence type="predicted"/>
<comment type="caution">
    <text evidence="2">The sequence shown here is derived from an EMBL/GenBank/DDBJ whole genome shotgun (WGS) entry which is preliminary data.</text>
</comment>
<dbReference type="Proteomes" id="UP001268819">
    <property type="component" value="Unassembled WGS sequence"/>
</dbReference>
<name>A0ABU1PUN7_9PSEU</name>